<feature type="chain" id="PRO_5045346174" evidence="1">
    <location>
        <begin position="20"/>
        <end position="155"/>
    </location>
</feature>
<evidence type="ECO:0000256" key="1">
    <source>
        <dbReference type="SAM" id="SignalP"/>
    </source>
</evidence>
<name>A0ABY4F685_9BACT</name>
<dbReference type="Proteomes" id="UP000831785">
    <property type="component" value="Chromosome"/>
</dbReference>
<evidence type="ECO:0000313" key="2">
    <source>
        <dbReference type="EMBL" id="UOQ51721.1"/>
    </source>
</evidence>
<accession>A0ABY4F685</accession>
<dbReference type="RefSeq" id="WP_244715032.1">
    <property type="nucleotide sequence ID" value="NZ_CP095049.1"/>
</dbReference>
<reference evidence="2 3" key="1">
    <citation type="submission" date="2022-04" db="EMBL/GenBank/DDBJ databases">
        <title>Hymenobacter sp. isolated from the air.</title>
        <authorList>
            <person name="Won M."/>
            <person name="Lee C.-M."/>
            <person name="Woen H.-Y."/>
            <person name="Kwon S.-W."/>
        </authorList>
    </citation>
    <scope>NUCLEOTIDE SEQUENCE [LARGE SCALE GENOMIC DNA]</scope>
    <source>
        <strain evidence="3">5116 S-27</strain>
    </source>
</reference>
<dbReference type="EMBL" id="CP095049">
    <property type="protein sequence ID" value="UOQ51721.1"/>
    <property type="molecule type" value="Genomic_DNA"/>
</dbReference>
<feature type="signal peptide" evidence="1">
    <location>
        <begin position="1"/>
        <end position="19"/>
    </location>
</feature>
<organism evidence="2 3">
    <name type="scientific">Hymenobacter cellulosivorans</name>
    <dbReference type="NCBI Taxonomy" id="2932249"/>
    <lineage>
        <taxon>Bacteria</taxon>
        <taxon>Pseudomonadati</taxon>
        <taxon>Bacteroidota</taxon>
        <taxon>Cytophagia</taxon>
        <taxon>Cytophagales</taxon>
        <taxon>Hymenobacteraceae</taxon>
        <taxon>Hymenobacter</taxon>
    </lineage>
</organism>
<evidence type="ECO:0000313" key="3">
    <source>
        <dbReference type="Proteomes" id="UP000831785"/>
    </source>
</evidence>
<keyword evidence="1" id="KW-0732">Signal</keyword>
<keyword evidence="3" id="KW-1185">Reference proteome</keyword>
<proteinExistence type="predicted"/>
<gene>
    <name evidence="2" type="ORF">MUN80_18390</name>
</gene>
<sequence>MKTLLLAVSLLFATLTLRAQSAANPVSATPYKRANAVLVITSDSASVALKKLGAILVAKGYNIKKLDTDFNTITTEPKAVMGTQWYTVIAIRGAATPTGISLSAEVTTEIRAISPGSEHTVTRVFSNGKKPTGYFRWLMEIAASYPGATVHYTQD</sequence>
<protein>
    <submittedName>
        <fullName evidence="2">Uncharacterized protein</fullName>
    </submittedName>
</protein>